<comment type="caution">
    <text evidence="3">The sequence shown here is derived from an EMBL/GenBank/DDBJ whole genome shotgun (WGS) entry which is preliminary data.</text>
</comment>
<dbReference type="EMBL" id="JAVIIV010000004">
    <property type="protein sequence ID" value="MDX8485224.1"/>
    <property type="molecule type" value="Genomic_DNA"/>
</dbReference>
<dbReference type="PANTHER" id="PTHR48050:SF13">
    <property type="entry name" value="STEROL 3-BETA-GLUCOSYLTRANSFERASE UGT80A2"/>
    <property type="match status" value="1"/>
</dbReference>
<evidence type="ECO:0000259" key="2">
    <source>
        <dbReference type="Pfam" id="PF06722"/>
    </source>
</evidence>
<sequence length="415" mass="43029">MRILLSTYGSRGDVEPLAALGAALQAHGVEAKVSAPGDTEFAALLARAGVPLAPAFSPVREWAKEMINRSRSASPEDRARLIAGQAAEIVARQYEALGAAAEGCDAVVAFGLFPSCAAARMVAEQCGMRYMLGTFCPIWLPSPHNRPHEYPSHPLPPGVTDNRLLWEMDVRTKNALFGEAINGQRASLGLPPVENVRDYVYGKRVLLACDPTLGPWPGSDLIDAAQTGAFILPDERALPDDLEAFLAAGPPPVYVGFGSISVASEAGRAAIEAIRANGLRAVIAHGWAGLGCIDNGGDCFAVGEVNQQALFGRVAAVIHHGGAGTTVAAARAGASQVIVPQIGDQPYWAKRAAELGIGAAHDGPAPTMESLSAALEVALAAETGARAAAVAGMIRTDGAEAAARRLIELVGQSSR</sequence>
<evidence type="ECO:0000313" key="4">
    <source>
        <dbReference type="Proteomes" id="UP001280156"/>
    </source>
</evidence>
<dbReference type="Gene3D" id="3.40.50.2000">
    <property type="entry name" value="Glycogen Phosphorylase B"/>
    <property type="match status" value="2"/>
</dbReference>
<dbReference type="Pfam" id="PF03033">
    <property type="entry name" value="Glyco_transf_28"/>
    <property type="match status" value="1"/>
</dbReference>
<dbReference type="CDD" id="cd03784">
    <property type="entry name" value="GT1_Gtf-like"/>
    <property type="match status" value="1"/>
</dbReference>
<dbReference type="InterPro" id="IPR010610">
    <property type="entry name" value="EryCIII-like_C"/>
</dbReference>
<dbReference type="PANTHER" id="PTHR48050">
    <property type="entry name" value="STEROL 3-BETA-GLUCOSYLTRANSFERASE"/>
    <property type="match status" value="1"/>
</dbReference>
<dbReference type="RefSeq" id="WP_320296224.1">
    <property type="nucleotide sequence ID" value="NZ_JAVIIU010000006.1"/>
</dbReference>
<dbReference type="Pfam" id="PF06722">
    <property type="entry name" value="EryCIII-like_C"/>
    <property type="match status" value="1"/>
</dbReference>
<dbReference type="SUPFAM" id="SSF53756">
    <property type="entry name" value="UDP-Glycosyltransferase/glycogen phosphorylase"/>
    <property type="match status" value="1"/>
</dbReference>
<dbReference type="InterPro" id="IPR050426">
    <property type="entry name" value="Glycosyltransferase_28"/>
</dbReference>
<gene>
    <name evidence="3" type="ORF">RFM52_08480</name>
</gene>
<feature type="domain" description="Erythromycin biosynthesis protein CIII-like C-terminal" evidence="2">
    <location>
        <begin position="304"/>
        <end position="383"/>
    </location>
</feature>
<evidence type="ECO:0000313" key="3">
    <source>
        <dbReference type="EMBL" id="MDX8485224.1"/>
    </source>
</evidence>
<keyword evidence="4" id="KW-1185">Reference proteome</keyword>
<evidence type="ECO:0000259" key="1">
    <source>
        <dbReference type="Pfam" id="PF03033"/>
    </source>
</evidence>
<protein>
    <submittedName>
        <fullName evidence="3">Glycosyltransferase</fullName>
    </submittedName>
</protein>
<organism evidence="3 4">
    <name type="scientific">Mesorhizobium humile</name>
    <dbReference type="NCBI Taxonomy" id="3072313"/>
    <lineage>
        <taxon>Bacteria</taxon>
        <taxon>Pseudomonadati</taxon>
        <taxon>Pseudomonadota</taxon>
        <taxon>Alphaproteobacteria</taxon>
        <taxon>Hyphomicrobiales</taxon>
        <taxon>Phyllobacteriaceae</taxon>
        <taxon>Mesorhizobium</taxon>
    </lineage>
</organism>
<dbReference type="Proteomes" id="UP001280156">
    <property type="component" value="Unassembled WGS sequence"/>
</dbReference>
<name>A0ABU4YE76_9HYPH</name>
<dbReference type="InterPro" id="IPR004276">
    <property type="entry name" value="GlycoTrans_28_N"/>
</dbReference>
<proteinExistence type="predicted"/>
<accession>A0ABU4YE76</accession>
<dbReference type="InterPro" id="IPR002213">
    <property type="entry name" value="UDP_glucos_trans"/>
</dbReference>
<reference evidence="3 4" key="1">
    <citation type="submission" date="2023-08" db="EMBL/GenBank/DDBJ databases">
        <title>Implementing the SeqCode for naming new Mesorhizobium species isolated from Vachellia karroo root nodules.</title>
        <authorList>
            <person name="Van Lill M."/>
        </authorList>
    </citation>
    <scope>NUCLEOTIDE SEQUENCE [LARGE SCALE GENOMIC DNA]</scope>
    <source>
        <strain evidence="3 4">VK2B</strain>
    </source>
</reference>
<feature type="domain" description="Glycosyltransferase family 28 N-terminal" evidence="1">
    <location>
        <begin position="3"/>
        <end position="137"/>
    </location>
</feature>